<name>A0A7X6HY26_9ACTN</name>
<dbReference type="RefSeq" id="WP_167968433.1">
    <property type="nucleotide sequence ID" value="NZ_BHZG01000101.1"/>
</dbReference>
<dbReference type="Gene3D" id="3.40.50.1950">
    <property type="entry name" value="Flavin prenyltransferase-like"/>
    <property type="match status" value="1"/>
</dbReference>
<evidence type="ECO:0000313" key="2">
    <source>
        <dbReference type="EMBL" id="NJQ05143.1"/>
    </source>
</evidence>
<evidence type="ECO:0000313" key="3">
    <source>
        <dbReference type="Proteomes" id="UP000578686"/>
    </source>
</evidence>
<dbReference type="InterPro" id="IPR036551">
    <property type="entry name" value="Flavin_trans-like"/>
</dbReference>
<dbReference type="Proteomes" id="UP000578686">
    <property type="component" value="Unassembled WGS sequence"/>
</dbReference>
<feature type="domain" description="Flavoprotein" evidence="1">
    <location>
        <begin position="10"/>
        <end position="120"/>
    </location>
</feature>
<keyword evidence="3" id="KW-1185">Reference proteome</keyword>
<dbReference type="AlphaFoldDB" id="A0A7X6HY26"/>
<comment type="caution">
    <text evidence="2">The sequence shown here is derived from an EMBL/GenBank/DDBJ whole genome shotgun (WGS) entry which is preliminary data.</text>
</comment>
<dbReference type="GO" id="GO:0003824">
    <property type="term" value="F:catalytic activity"/>
    <property type="evidence" value="ECO:0007669"/>
    <property type="project" value="InterPro"/>
</dbReference>
<organism evidence="2 3">
    <name type="scientific">Streptomyces lonarensis</name>
    <dbReference type="NCBI Taxonomy" id="700599"/>
    <lineage>
        <taxon>Bacteria</taxon>
        <taxon>Bacillati</taxon>
        <taxon>Actinomycetota</taxon>
        <taxon>Actinomycetes</taxon>
        <taxon>Kitasatosporales</taxon>
        <taxon>Streptomycetaceae</taxon>
        <taxon>Streptomyces</taxon>
    </lineage>
</organism>
<dbReference type="EMBL" id="JAAVJD010000027">
    <property type="protein sequence ID" value="NJQ05143.1"/>
    <property type="molecule type" value="Genomic_DNA"/>
</dbReference>
<reference evidence="2 3" key="1">
    <citation type="submission" date="2020-03" db="EMBL/GenBank/DDBJ databases">
        <title>Draft genome of Streptomyces sp. ventii, isolated from the Axial Seamount in the Pacific Ocean, and resequencing of the two type strains Streptomyces lonarensis strain NCL 716 and Streptomyces bohaiensis strain 11A07.</title>
        <authorList>
            <person name="Loughran R.M."/>
            <person name="Pfannmuller K.M."/>
            <person name="Wasson B.J."/>
            <person name="Deadmond M.C."/>
            <person name="Paddock B.E."/>
            <person name="Koyack M.J."/>
            <person name="Gallegos D.A."/>
            <person name="Mitchell E.A."/>
            <person name="Ushijima B."/>
            <person name="Saw J.H."/>
            <person name="Mcphail K.L."/>
            <person name="Videau P."/>
        </authorList>
    </citation>
    <scope>NUCLEOTIDE SEQUENCE [LARGE SCALE GENOMIC DNA]</scope>
    <source>
        <strain evidence="2 3">NCL716</strain>
    </source>
</reference>
<sequence>MRILHLLGCAAPPVRYLADAVRQAHARDWQVCVGVTPTAAEWLGPDELTGLEKLTGHPVRTRPRPGGPAAHPWPDADAVVVAPATMNTVNALALGLTPHQVAGTAMRAVGGPTPLVVLPCVNTDFAAHPQWSRSVDALRGSGARVLVGEGGWVPNPPGQSPPPELFPWHLALDALP</sequence>
<dbReference type="Pfam" id="PF02441">
    <property type="entry name" value="Flavoprotein"/>
    <property type="match status" value="1"/>
</dbReference>
<evidence type="ECO:0000259" key="1">
    <source>
        <dbReference type="Pfam" id="PF02441"/>
    </source>
</evidence>
<dbReference type="SUPFAM" id="SSF52507">
    <property type="entry name" value="Homo-oligomeric flavin-containing Cys decarboxylases, HFCD"/>
    <property type="match status" value="1"/>
</dbReference>
<protein>
    <submittedName>
        <fullName evidence="2">Flavoprotein</fullName>
    </submittedName>
</protein>
<proteinExistence type="predicted"/>
<accession>A0A7X6HY26</accession>
<gene>
    <name evidence="2" type="ORF">HCN56_06035</name>
</gene>
<dbReference type="InterPro" id="IPR003382">
    <property type="entry name" value="Flavoprotein"/>
</dbReference>